<evidence type="ECO:0000313" key="10">
    <source>
        <dbReference type="EMBL" id="PIN00555.1"/>
    </source>
</evidence>
<dbReference type="OrthoDB" id="73465at2759"/>
<dbReference type="AlphaFoldDB" id="A0A2G9G5Y8"/>
<keyword evidence="11" id="KW-1185">Reference proteome</keyword>
<dbReference type="Proteomes" id="UP000231279">
    <property type="component" value="Unassembled WGS sequence"/>
</dbReference>
<keyword evidence="5" id="KW-0812">Transmembrane</keyword>
<sequence>MAALDQVQIVILKDTADQLEEVDYSERAHWLRAAVLGANDGLASIASLMIQAVKNDAKSLVLTGFVGLFAGACSMAEEFVSLYSQLDTEIAQMKREKERAAEKEKQLPIPFQAVLFEVLAGGLIVTCTRFGLTKLLGSNGL</sequence>
<comment type="subcellular location">
    <subcellularLocation>
        <location evidence="1 9">Vacuole membrane</location>
        <topology evidence="1 9">Multi-pass membrane protein</topology>
    </subcellularLocation>
</comment>
<keyword evidence="7" id="KW-0472">Membrane</keyword>
<evidence type="ECO:0000256" key="6">
    <source>
        <dbReference type="ARBA" id="ARBA00022989"/>
    </source>
</evidence>
<evidence type="ECO:0000256" key="4">
    <source>
        <dbReference type="ARBA" id="ARBA00022554"/>
    </source>
</evidence>
<dbReference type="InterPro" id="IPR008217">
    <property type="entry name" value="Ccc1_fam"/>
</dbReference>
<dbReference type="GO" id="GO:0005774">
    <property type="term" value="C:vacuolar membrane"/>
    <property type="evidence" value="ECO:0007669"/>
    <property type="project" value="UniProtKB-SubCell"/>
</dbReference>
<dbReference type="PANTHER" id="PTHR31851">
    <property type="entry name" value="FE(2+)/MN(2+) TRANSPORTER PCL1"/>
    <property type="match status" value="1"/>
</dbReference>
<comment type="function">
    <text evidence="9">Vacuolar Fe(2+) uptake transporter.</text>
</comment>
<comment type="caution">
    <text evidence="10">The sequence shown here is derived from an EMBL/GenBank/DDBJ whole genome shotgun (WGS) entry which is preliminary data.</text>
</comment>
<keyword evidence="3" id="KW-0408">Iron</keyword>
<keyword evidence="4 9" id="KW-0926">Vacuole</keyword>
<keyword evidence="9" id="KW-0813">Transport</keyword>
<reference evidence="11" key="1">
    <citation type="journal article" date="2018" name="Gigascience">
        <title>Genome assembly of the Pink Ipe (Handroanthus impetiginosus, Bignoniaceae), a highly valued, ecologically keystone Neotropical timber forest tree.</title>
        <authorList>
            <person name="Silva-Junior O.B."/>
            <person name="Grattapaglia D."/>
            <person name="Novaes E."/>
            <person name="Collevatti R.G."/>
        </authorList>
    </citation>
    <scope>NUCLEOTIDE SEQUENCE [LARGE SCALE GENOMIC DNA]</scope>
    <source>
        <strain evidence="11">cv. UFG-1</strain>
    </source>
</reference>
<organism evidence="10 11">
    <name type="scientific">Handroanthus impetiginosus</name>
    <dbReference type="NCBI Taxonomy" id="429701"/>
    <lineage>
        <taxon>Eukaryota</taxon>
        <taxon>Viridiplantae</taxon>
        <taxon>Streptophyta</taxon>
        <taxon>Embryophyta</taxon>
        <taxon>Tracheophyta</taxon>
        <taxon>Spermatophyta</taxon>
        <taxon>Magnoliopsida</taxon>
        <taxon>eudicotyledons</taxon>
        <taxon>Gunneridae</taxon>
        <taxon>Pentapetalae</taxon>
        <taxon>asterids</taxon>
        <taxon>lamiids</taxon>
        <taxon>Lamiales</taxon>
        <taxon>Bignoniaceae</taxon>
        <taxon>Crescentiina</taxon>
        <taxon>Tabebuia alliance</taxon>
        <taxon>Handroanthus</taxon>
    </lineage>
</organism>
<accession>A0A2G9G5Y8</accession>
<keyword evidence="9" id="KW-0406">Ion transport</keyword>
<evidence type="ECO:0000256" key="8">
    <source>
        <dbReference type="ARBA" id="ARBA00044464"/>
    </source>
</evidence>
<evidence type="ECO:0000256" key="9">
    <source>
        <dbReference type="RuleBase" id="RU369115"/>
    </source>
</evidence>
<keyword evidence="3" id="KW-0410">Iron transport</keyword>
<dbReference type="STRING" id="429701.A0A2G9G5Y8"/>
<evidence type="ECO:0000256" key="1">
    <source>
        <dbReference type="ARBA" id="ARBA00004128"/>
    </source>
</evidence>
<name>A0A2G9G5Y8_9LAMI</name>
<dbReference type="GO" id="GO:0030026">
    <property type="term" value="P:intracellular manganese ion homeostasis"/>
    <property type="evidence" value="ECO:0007669"/>
    <property type="project" value="InterPro"/>
</dbReference>
<evidence type="ECO:0000256" key="5">
    <source>
        <dbReference type="ARBA" id="ARBA00022692"/>
    </source>
</evidence>
<protein>
    <recommendedName>
        <fullName evidence="9">Vacuolar iron transporter</fullName>
    </recommendedName>
</protein>
<evidence type="ECO:0000256" key="7">
    <source>
        <dbReference type="ARBA" id="ARBA00023136"/>
    </source>
</evidence>
<keyword evidence="6" id="KW-1133">Transmembrane helix</keyword>
<evidence type="ECO:0000313" key="11">
    <source>
        <dbReference type="Proteomes" id="UP000231279"/>
    </source>
</evidence>
<dbReference type="GO" id="GO:0140315">
    <property type="term" value="F:iron ion sequestering activity"/>
    <property type="evidence" value="ECO:0007669"/>
    <property type="project" value="UniProtKB-UniRule"/>
</dbReference>
<dbReference type="Pfam" id="PF01988">
    <property type="entry name" value="VIT1"/>
    <property type="match status" value="1"/>
</dbReference>
<gene>
    <name evidence="10" type="ORF">CDL12_26943</name>
</gene>
<dbReference type="EMBL" id="NKXS01006898">
    <property type="protein sequence ID" value="PIN00555.1"/>
    <property type="molecule type" value="Genomic_DNA"/>
</dbReference>
<comment type="similarity">
    <text evidence="2 9">Belongs to the CCC1 family.</text>
</comment>
<comment type="catalytic activity">
    <reaction evidence="8">
        <text>Fe(2+)(in) = Fe(2+)(out)</text>
        <dbReference type="Rhea" id="RHEA:28486"/>
        <dbReference type="ChEBI" id="CHEBI:29033"/>
    </reaction>
    <physiologicalReaction direction="left-to-right" evidence="8">
        <dbReference type="Rhea" id="RHEA:28487"/>
    </physiologicalReaction>
</comment>
<proteinExistence type="inferred from homology"/>
<dbReference type="GO" id="GO:0005381">
    <property type="term" value="F:iron ion transmembrane transporter activity"/>
    <property type="evidence" value="ECO:0007669"/>
    <property type="project" value="UniProtKB-UniRule"/>
</dbReference>
<evidence type="ECO:0000256" key="3">
    <source>
        <dbReference type="ARBA" id="ARBA00022496"/>
    </source>
</evidence>
<dbReference type="GO" id="GO:0005384">
    <property type="term" value="F:manganese ion transmembrane transporter activity"/>
    <property type="evidence" value="ECO:0007669"/>
    <property type="project" value="InterPro"/>
</dbReference>
<evidence type="ECO:0000256" key="2">
    <source>
        <dbReference type="ARBA" id="ARBA00007049"/>
    </source>
</evidence>